<evidence type="ECO:0000313" key="1">
    <source>
        <dbReference type="EMBL" id="MDQ0443343.1"/>
    </source>
</evidence>
<dbReference type="Proteomes" id="UP001236369">
    <property type="component" value="Unassembled WGS sequence"/>
</dbReference>
<name>A0ABU0HLY6_9HYPH</name>
<sequence>MNYIVTARCAAGRRDHRHASLLSALDQAMSLVAAGRSEVAIIDGDGRSRTPGALYQALFGPRAVVQAKAA</sequence>
<keyword evidence="2" id="KW-1185">Reference proteome</keyword>
<protein>
    <recommendedName>
        <fullName evidence="3">Glycosyltransferase</fullName>
    </recommendedName>
</protein>
<evidence type="ECO:0008006" key="3">
    <source>
        <dbReference type="Google" id="ProtNLM"/>
    </source>
</evidence>
<accession>A0ABU0HLY6</accession>
<comment type="caution">
    <text evidence="1">The sequence shown here is derived from an EMBL/GenBank/DDBJ whole genome shotgun (WGS) entry which is preliminary data.</text>
</comment>
<dbReference type="EMBL" id="JAUSVV010000006">
    <property type="protein sequence ID" value="MDQ0443343.1"/>
    <property type="molecule type" value="Genomic_DNA"/>
</dbReference>
<dbReference type="RefSeq" id="WP_238248533.1">
    <property type="nucleotide sequence ID" value="NZ_BPQX01000020.1"/>
</dbReference>
<evidence type="ECO:0000313" key="2">
    <source>
        <dbReference type="Proteomes" id="UP001236369"/>
    </source>
</evidence>
<gene>
    <name evidence="1" type="ORF">QO016_002846</name>
</gene>
<proteinExistence type="predicted"/>
<reference evidence="1 2" key="1">
    <citation type="submission" date="2023-07" db="EMBL/GenBank/DDBJ databases">
        <title>Genomic Encyclopedia of Type Strains, Phase IV (KMG-IV): sequencing the most valuable type-strain genomes for metagenomic binning, comparative biology and taxonomic classification.</title>
        <authorList>
            <person name="Goeker M."/>
        </authorList>
    </citation>
    <scope>NUCLEOTIDE SEQUENCE [LARGE SCALE GENOMIC DNA]</scope>
    <source>
        <strain evidence="1 2">DSM 19562</strain>
    </source>
</reference>
<organism evidence="1 2">
    <name type="scientific">Methylobacterium persicinum</name>
    <dbReference type="NCBI Taxonomy" id="374426"/>
    <lineage>
        <taxon>Bacteria</taxon>
        <taxon>Pseudomonadati</taxon>
        <taxon>Pseudomonadota</taxon>
        <taxon>Alphaproteobacteria</taxon>
        <taxon>Hyphomicrobiales</taxon>
        <taxon>Methylobacteriaceae</taxon>
        <taxon>Methylobacterium</taxon>
    </lineage>
</organism>